<name>A0A1F6WXM9_9BACT</name>
<proteinExistence type="predicted"/>
<evidence type="ECO:0000313" key="1">
    <source>
        <dbReference type="EMBL" id="OGI86632.1"/>
    </source>
</evidence>
<accession>A0A1F6WXM9</accession>
<comment type="caution">
    <text evidence="1">The sequence shown here is derived from an EMBL/GenBank/DDBJ whole genome shotgun (WGS) entry which is preliminary data.</text>
</comment>
<organism evidence="1 2">
    <name type="scientific">Candidatus Nomurabacteria bacterium RIFCSPLOWO2_01_FULL_36_16</name>
    <dbReference type="NCBI Taxonomy" id="1801767"/>
    <lineage>
        <taxon>Bacteria</taxon>
        <taxon>Candidatus Nomuraibacteriota</taxon>
    </lineage>
</organism>
<sequence length="129" mass="14525">MWRIGLSLFLTTLFKVGTLISNRWLPREYALVDSCHHSIATALFSDSVIKLGDTGKKCLKEFGHRFIADWLGDGMESNAVGCEDFSYGEVVIGISRKPIYTQNNKGLDLIFILTTKLKSFEKFLSVIET</sequence>
<dbReference type="Proteomes" id="UP000177001">
    <property type="component" value="Unassembled WGS sequence"/>
</dbReference>
<dbReference type="EMBL" id="MFUR01000013">
    <property type="protein sequence ID" value="OGI86632.1"/>
    <property type="molecule type" value="Genomic_DNA"/>
</dbReference>
<protein>
    <submittedName>
        <fullName evidence="1">Uncharacterized protein</fullName>
    </submittedName>
</protein>
<evidence type="ECO:0000313" key="2">
    <source>
        <dbReference type="Proteomes" id="UP000177001"/>
    </source>
</evidence>
<dbReference type="AlphaFoldDB" id="A0A1F6WXM9"/>
<gene>
    <name evidence="1" type="ORF">A3A91_02875</name>
</gene>
<reference evidence="1 2" key="1">
    <citation type="journal article" date="2016" name="Nat. Commun.">
        <title>Thousands of microbial genomes shed light on interconnected biogeochemical processes in an aquifer system.</title>
        <authorList>
            <person name="Anantharaman K."/>
            <person name="Brown C.T."/>
            <person name="Hug L.A."/>
            <person name="Sharon I."/>
            <person name="Castelle C.J."/>
            <person name="Probst A.J."/>
            <person name="Thomas B.C."/>
            <person name="Singh A."/>
            <person name="Wilkins M.J."/>
            <person name="Karaoz U."/>
            <person name="Brodie E.L."/>
            <person name="Williams K.H."/>
            <person name="Hubbard S.S."/>
            <person name="Banfield J.F."/>
        </authorList>
    </citation>
    <scope>NUCLEOTIDE SEQUENCE [LARGE SCALE GENOMIC DNA]</scope>
</reference>